<sequence length="565" mass="64453">MSRIIFGEYEQTRTTIERGNSIVIGVFFDGTGNNRKNVRAYKAYKGEAIEMDEGEDIETYKKAYKKHEDDNHGDNSYNSDESNVSRLEPHYLADDPKVFKLYIEGIGTENFKGDAGAGSAFGQGSTGVPARVEEACKRIVSEILPKVKSDPKDENGFKLIDQVYFDVYGFSRGAVAARHFVSQVKKSASHYEYYSREEAELQVIDIPAYGYLGKALEEAETAINTIKIGFAGLYDSVSAYGMNHSKDHTDLQLNQMYHANKTVHLIAQDEIRYNFDLTGIESAGAKGITISLPGVHSDIGGGYLENISQEDTLLWDLSNKEEKAESVRSSFIAEGWYKGHEINIEDGWVRDEVWGRRKNLTNQYSVIALQLMAKLSTKHLAKINTATLNDKFKVKGDLLTEVQKRLQTEFKAKNTKGTLAIDLLKFSSKQNEKELLEQKNEKIAKFIKEYKTKEAKKTKERVQNNSLIIDSKMLEHPKDNTNVVSPVRKEYQLKKLVEKVDYKTLSDTQLVRALRNQYLHISFSYKNIEPSSWWHYTPVIHEILRLQEPMQPRKDGKREIYDDTK</sequence>
<reference evidence="3 4" key="1">
    <citation type="journal article" date="2014" name="Int. J. Syst. Evol. Microbiol.">
        <title>Complete genome sequence of Corynebacterium casei LMG S-19264T (=DSM 44701T), isolated from a smear-ripened cheese.</title>
        <authorList>
            <consortium name="US DOE Joint Genome Institute (JGI-PGF)"/>
            <person name="Walter F."/>
            <person name="Albersmeier A."/>
            <person name="Kalinowski J."/>
            <person name="Ruckert C."/>
        </authorList>
    </citation>
    <scope>NUCLEOTIDE SEQUENCE [LARGE SCALE GENOMIC DNA]</scope>
    <source>
        <strain evidence="3 4">KCTC 12285</strain>
    </source>
</reference>
<protein>
    <recommendedName>
        <fullName evidence="2">T6SS Phospholipase effector Tle1-like catalytic domain-containing protein</fullName>
    </recommendedName>
</protein>
<proteinExistence type="predicted"/>
<dbReference type="PANTHER" id="PTHR33840">
    <property type="match status" value="1"/>
</dbReference>
<evidence type="ECO:0000256" key="1">
    <source>
        <dbReference type="SAM" id="Coils"/>
    </source>
</evidence>
<dbReference type="PANTHER" id="PTHR33840:SF1">
    <property type="entry name" value="TLE1 PHOSPHOLIPASE DOMAIN-CONTAINING PROTEIN"/>
    <property type="match status" value="1"/>
</dbReference>
<dbReference type="InterPro" id="IPR018712">
    <property type="entry name" value="Tle1-like_cat"/>
</dbReference>
<accession>A0A918JZB4</accession>
<dbReference type="EMBL" id="BMWS01000034">
    <property type="protein sequence ID" value="GGX32329.1"/>
    <property type="molecule type" value="Genomic_DNA"/>
</dbReference>
<evidence type="ECO:0000313" key="3">
    <source>
        <dbReference type="EMBL" id="GGX32329.1"/>
    </source>
</evidence>
<dbReference type="AlphaFoldDB" id="A0A918JZB4"/>
<evidence type="ECO:0000259" key="2">
    <source>
        <dbReference type="Pfam" id="PF09994"/>
    </source>
</evidence>
<evidence type="ECO:0000313" key="4">
    <source>
        <dbReference type="Proteomes" id="UP000601108"/>
    </source>
</evidence>
<keyword evidence="1" id="KW-0175">Coiled coil</keyword>
<organism evidence="3 4">
    <name type="scientific">Aquimarina muelleri</name>
    <dbReference type="NCBI Taxonomy" id="279356"/>
    <lineage>
        <taxon>Bacteria</taxon>
        <taxon>Pseudomonadati</taxon>
        <taxon>Bacteroidota</taxon>
        <taxon>Flavobacteriia</taxon>
        <taxon>Flavobacteriales</taxon>
        <taxon>Flavobacteriaceae</taxon>
        <taxon>Aquimarina</taxon>
    </lineage>
</organism>
<keyword evidence="4" id="KW-1185">Reference proteome</keyword>
<dbReference type="Pfam" id="PF09994">
    <property type="entry name" value="T6SS_Tle1-like_cat"/>
    <property type="match status" value="1"/>
</dbReference>
<comment type="caution">
    <text evidence="3">The sequence shown here is derived from an EMBL/GenBank/DDBJ whole genome shotgun (WGS) entry which is preliminary data.</text>
</comment>
<dbReference type="RefSeq" id="WP_027413632.1">
    <property type="nucleotide sequence ID" value="NZ_BMWS01000034.1"/>
</dbReference>
<feature type="coiled-coil region" evidence="1">
    <location>
        <begin position="429"/>
        <end position="456"/>
    </location>
</feature>
<gene>
    <name evidence="3" type="ORF">GCM10007384_36480</name>
</gene>
<feature type="domain" description="T6SS Phospholipase effector Tle1-like catalytic" evidence="2">
    <location>
        <begin position="76"/>
        <end position="309"/>
    </location>
</feature>
<dbReference type="Proteomes" id="UP000601108">
    <property type="component" value="Unassembled WGS sequence"/>
</dbReference>
<name>A0A918JZB4_9FLAO</name>